<evidence type="ECO:0000313" key="4">
    <source>
        <dbReference type="Proteomes" id="UP000541444"/>
    </source>
</evidence>
<name>A0A7J7P473_9MAGN</name>
<dbReference type="InterPro" id="IPR044824">
    <property type="entry name" value="MAIN-like"/>
</dbReference>
<evidence type="ECO:0000313" key="3">
    <source>
        <dbReference type="EMBL" id="KAF6173968.1"/>
    </source>
</evidence>
<feature type="region of interest" description="Disordered" evidence="1">
    <location>
        <begin position="523"/>
        <end position="544"/>
    </location>
</feature>
<protein>
    <recommendedName>
        <fullName evidence="2">Aminotransferase-like plant mobile domain-containing protein</fullName>
    </recommendedName>
</protein>
<dbReference type="Pfam" id="PF10536">
    <property type="entry name" value="PMD"/>
    <property type="match status" value="1"/>
</dbReference>
<dbReference type="PANTHER" id="PTHR46033">
    <property type="entry name" value="PROTEIN MAIN-LIKE 2"/>
    <property type="match status" value="1"/>
</dbReference>
<feature type="domain" description="Aminotransferase-like plant mobile" evidence="2">
    <location>
        <begin position="122"/>
        <end position="399"/>
    </location>
</feature>
<dbReference type="InterPro" id="IPR019557">
    <property type="entry name" value="AminoTfrase-like_pln_mobile"/>
</dbReference>
<dbReference type="AlphaFoldDB" id="A0A7J7P473"/>
<dbReference type="PANTHER" id="PTHR46033:SF8">
    <property type="entry name" value="PROTEIN MAINTENANCE OF MERISTEMS-LIKE"/>
    <property type="match status" value="1"/>
</dbReference>
<reference evidence="3 4" key="1">
    <citation type="journal article" date="2020" name="IScience">
        <title>Genome Sequencing of the Endangered Kingdonia uniflora (Circaeasteraceae, Ranunculales) Reveals Potential Mechanisms of Evolutionary Specialization.</title>
        <authorList>
            <person name="Sun Y."/>
            <person name="Deng T."/>
            <person name="Zhang A."/>
            <person name="Moore M.J."/>
            <person name="Landis J.B."/>
            <person name="Lin N."/>
            <person name="Zhang H."/>
            <person name="Zhang X."/>
            <person name="Huang J."/>
            <person name="Zhang X."/>
            <person name="Sun H."/>
            <person name="Wang H."/>
        </authorList>
    </citation>
    <scope>NUCLEOTIDE SEQUENCE [LARGE SCALE GENOMIC DNA]</scope>
    <source>
        <strain evidence="3">TB1705</strain>
        <tissue evidence="3">Leaf</tissue>
    </source>
</reference>
<dbReference type="Proteomes" id="UP000541444">
    <property type="component" value="Unassembled WGS sequence"/>
</dbReference>
<proteinExistence type="predicted"/>
<dbReference type="GO" id="GO:0010073">
    <property type="term" value="P:meristem maintenance"/>
    <property type="evidence" value="ECO:0007669"/>
    <property type="project" value="InterPro"/>
</dbReference>
<organism evidence="3 4">
    <name type="scientific">Kingdonia uniflora</name>
    <dbReference type="NCBI Taxonomy" id="39325"/>
    <lineage>
        <taxon>Eukaryota</taxon>
        <taxon>Viridiplantae</taxon>
        <taxon>Streptophyta</taxon>
        <taxon>Embryophyta</taxon>
        <taxon>Tracheophyta</taxon>
        <taxon>Spermatophyta</taxon>
        <taxon>Magnoliopsida</taxon>
        <taxon>Ranunculales</taxon>
        <taxon>Circaeasteraceae</taxon>
        <taxon>Kingdonia</taxon>
    </lineage>
</organism>
<evidence type="ECO:0000259" key="2">
    <source>
        <dbReference type="Pfam" id="PF10536"/>
    </source>
</evidence>
<dbReference type="OrthoDB" id="971744at2759"/>
<feature type="region of interest" description="Disordered" evidence="1">
    <location>
        <begin position="1"/>
        <end position="40"/>
    </location>
</feature>
<keyword evidence="4" id="KW-1185">Reference proteome</keyword>
<evidence type="ECO:0000256" key="1">
    <source>
        <dbReference type="SAM" id="MobiDB-lite"/>
    </source>
</evidence>
<accession>A0A7J7P473</accession>
<dbReference type="EMBL" id="JACGCM010000309">
    <property type="protein sequence ID" value="KAF6173968.1"/>
    <property type="molecule type" value="Genomic_DNA"/>
</dbReference>
<sequence>MPEGEPHPSTLPGFRGRRDPERSVTRSRSGRKKKWVKFEDVQSQDIPNPTEDNFPRRCIQLPDGVSHIYYTGKELTNRDSMHVHGTFTTVFKVWKDIATLPAVRDAVVNIFEQFMDIRLGNSDNRLIQALIERWWPTTHTFLFPCVEIGVTPLDFTMLASLPIGRYPTQVPYDDAWSILSNARQLLPNIDSNHIKSENVSIVHLKTYLTVEIHREDDITIARAFILFMIGHLWFQTANDTVPLGYLVAVNDLDLAAQYDWGYPILASLYRGLDTAVTTGGAITGFVQLLPYWFYEYYGVGHPIVKEEVKYPAYPRLRAWERGNRRKTNDQAANLFIIGKYHIDHRTVETITWEPWFDSAVSETEDVLNTKLLSRKRIPLQVPNGNCEYYLGDRCWRQVTGEVRIPLAPPLSMSPHISPGTLHEMRQAGFVDCEQFVVGEVRGTYASYWAEQISEVGHMLTDSQRMGNLDLFGSSALRAGIIPVAVTSASVYSLSQDFSLSGEVEGPDLGWHMQWTGRRENLPIARLRDPPPMSSSYDTEDPEGGGRACYCPQAN</sequence>
<comment type="caution">
    <text evidence="3">The sequence shown here is derived from an EMBL/GenBank/DDBJ whole genome shotgun (WGS) entry which is preliminary data.</text>
</comment>
<gene>
    <name evidence="3" type="ORF">GIB67_039919</name>
</gene>